<dbReference type="InterPro" id="IPR047141">
    <property type="entry name" value="Stealth"/>
</dbReference>
<feature type="domain" description="Stealth protein CR3 conserved region 3" evidence="6">
    <location>
        <begin position="412"/>
        <end position="460"/>
    </location>
</feature>
<comment type="caution">
    <text evidence="8">The sequence shown here is derived from an EMBL/GenBank/DDBJ whole genome shotgun (WGS) entry which is preliminary data.</text>
</comment>
<dbReference type="InterPro" id="IPR031358">
    <property type="entry name" value="Stealth_CR1"/>
</dbReference>
<dbReference type="InterPro" id="IPR031356">
    <property type="entry name" value="Stealth_CR4"/>
</dbReference>
<dbReference type="Pfam" id="PF17102">
    <property type="entry name" value="Stealth_CR3"/>
    <property type="match status" value="1"/>
</dbReference>
<dbReference type="InterPro" id="IPR031357">
    <property type="entry name" value="Stealth_CR3"/>
</dbReference>
<dbReference type="Pfam" id="PF17101">
    <property type="entry name" value="Stealth_CR1"/>
    <property type="match status" value="1"/>
</dbReference>
<evidence type="ECO:0000313" key="9">
    <source>
        <dbReference type="Proteomes" id="UP000605992"/>
    </source>
</evidence>
<dbReference type="Proteomes" id="UP000605992">
    <property type="component" value="Unassembled WGS sequence"/>
</dbReference>
<dbReference type="EMBL" id="BOOR01000008">
    <property type="protein sequence ID" value="GII53122.1"/>
    <property type="molecule type" value="Genomic_DNA"/>
</dbReference>
<evidence type="ECO:0000313" key="8">
    <source>
        <dbReference type="EMBL" id="GII53122.1"/>
    </source>
</evidence>
<evidence type="ECO:0000259" key="5">
    <source>
        <dbReference type="Pfam" id="PF17101"/>
    </source>
</evidence>
<dbReference type="AlphaFoldDB" id="A0A8J3XSE2"/>
<keyword evidence="3" id="KW-0270">Exopolysaccharide synthesis</keyword>
<evidence type="ECO:0000259" key="6">
    <source>
        <dbReference type="Pfam" id="PF17102"/>
    </source>
</evidence>
<evidence type="ECO:0000256" key="2">
    <source>
        <dbReference type="ARBA" id="ARBA00022679"/>
    </source>
</evidence>
<dbReference type="InterPro" id="IPR021520">
    <property type="entry name" value="Stealth_CR2"/>
</dbReference>
<dbReference type="GO" id="GO:0000271">
    <property type="term" value="P:polysaccharide biosynthetic process"/>
    <property type="evidence" value="ECO:0007669"/>
    <property type="project" value="UniProtKB-KW"/>
</dbReference>
<gene>
    <name evidence="8" type="ORF">Pth03_15110</name>
</gene>
<evidence type="ECO:0000259" key="4">
    <source>
        <dbReference type="Pfam" id="PF11380"/>
    </source>
</evidence>
<dbReference type="Pfam" id="PF17103">
    <property type="entry name" value="Stealth_CR4"/>
    <property type="match status" value="1"/>
</dbReference>
<evidence type="ECO:0000256" key="1">
    <source>
        <dbReference type="ARBA" id="ARBA00007583"/>
    </source>
</evidence>
<comment type="similarity">
    <text evidence="1">Belongs to the stealth family.</text>
</comment>
<feature type="domain" description="Stealth protein CR2 conserved region 2" evidence="4">
    <location>
        <begin position="262"/>
        <end position="367"/>
    </location>
</feature>
<name>A0A8J3XSE2_9ACTN</name>
<accession>A0A8J3XSE2</accession>
<dbReference type="GO" id="GO:0016772">
    <property type="term" value="F:transferase activity, transferring phosphorus-containing groups"/>
    <property type="evidence" value="ECO:0007669"/>
    <property type="project" value="InterPro"/>
</dbReference>
<organism evidence="8 9">
    <name type="scientific">Planotetraspora thailandica</name>
    <dbReference type="NCBI Taxonomy" id="487172"/>
    <lineage>
        <taxon>Bacteria</taxon>
        <taxon>Bacillati</taxon>
        <taxon>Actinomycetota</taxon>
        <taxon>Actinomycetes</taxon>
        <taxon>Streptosporangiales</taxon>
        <taxon>Streptosporangiaceae</taxon>
        <taxon>Planotetraspora</taxon>
    </lineage>
</organism>
<evidence type="ECO:0000259" key="7">
    <source>
        <dbReference type="Pfam" id="PF17103"/>
    </source>
</evidence>
<evidence type="ECO:0000256" key="3">
    <source>
        <dbReference type="ARBA" id="ARBA00023169"/>
    </source>
</evidence>
<keyword evidence="9" id="KW-1185">Reference proteome</keyword>
<proteinExistence type="inferred from homology"/>
<dbReference type="Pfam" id="PF11380">
    <property type="entry name" value="Stealth_CR2"/>
    <property type="match status" value="1"/>
</dbReference>
<sequence>MQGEIMPVITLYRQLHERLPSRETTPRSALIREDASPVQAQRETLDVVCSLLSAAKVRFFCVRPMPGHPPVVAVPLRERKRALRVLAASGKPLVAARLPYGKRARGLTPEEAVGRLRPLKRAATLLNDAWAVRVGLYFASPSRTLTLGPEYGCDLEFWAKEKSMLVAPRANVSCDAVPAKGEKVEGGEELFNPLISAGHSVRAYPTRPEFTRRLVDDIDFPIDAVYTWVDNRDPAWRSRRDQALAGAAEIGEPNEMATTEARFTSRDELRFSLRSLLMHAPWINRIWIVTDGQTPPWLDTSHPMVRVVDHKEIFSDPSVLPVFNSHAIESQLHHIDGLAEHFLYLNDDFFLGRPLVPRTFFEANGITRFFPSLAHVPFGAPELEESPVHAAGMNNRRMLEDLSGRTLTQKLKHVPYALRRSLMFELEERFCDAFEATTRSRFRTSSDISVVSSLAHYYGYLNGKAVPGTIEYTYVDLSLRKTPAKLRRMLARRKHDAFCLNDTAPTTPDQDALFGKFLEAYFPTPAPFELR</sequence>
<feature type="domain" description="Stealth protein CR1 conserved region 1" evidence="5">
    <location>
        <begin position="220"/>
        <end position="245"/>
    </location>
</feature>
<feature type="domain" description="Stealth protein CR4 conserved region 4" evidence="7">
    <location>
        <begin position="490"/>
        <end position="530"/>
    </location>
</feature>
<reference evidence="8" key="1">
    <citation type="submission" date="2021-01" db="EMBL/GenBank/DDBJ databases">
        <title>Whole genome shotgun sequence of Planotetraspora thailandica NBRC 104271.</title>
        <authorList>
            <person name="Komaki H."/>
            <person name="Tamura T."/>
        </authorList>
    </citation>
    <scope>NUCLEOTIDE SEQUENCE</scope>
    <source>
        <strain evidence="8">NBRC 104271</strain>
    </source>
</reference>
<protein>
    <submittedName>
        <fullName evidence="8">Exopolysaccharide phosphotransferase</fullName>
    </submittedName>
</protein>
<keyword evidence="2" id="KW-0808">Transferase</keyword>
<dbReference type="PANTHER" id="PTHR24045:SF0">
    <property type="entry name" value="N-ACETYLGLUCOSAMINE-1-PHOSPHOTRANSFERASE SUBUNITS ALPHA_BETA"/>
    <property type="match status" value="1"/>
</dbReference>
<dbReference type="PANTHER" id="PTHR24045">
    <property type="match status" value="1"/>
</dbReference>